<evidence type="ECO:0000313" key="3">
    <source>
        <dbReference type="EMBL" id="CAE7361466.1"/>
    </source>
</evidence>
<feature type="compositionally biased region" description="Basic and acidic residues" evidence="2">
    <location>
        <begin position="12"/>
        <end position="28"/>
    </location>
</feature>
<reference evidence="3" key="1">
    <citation type="submission" date="2021-02" db="EMBL/GenBank/DDBJ databases">
        <authorList>
            <person name="Dougan E. K."/>
            <person name="Rhodes N."/>
            <person name="Thang M."/>
            <person name="Chan C."/>
        </authorList>
    </citation>
    <scope>NUCLEOTIDE SEQUENCE</scope>
</reference>
<dbReference type="PANTHER" id="PTHR47447">
    <property type="entry name" value="OS03G0856100 PROTEIN"/>
    <property type="match status" value="1"/>
</dbReference>
<accession>A0A812PSR9</accession>
<proteinExistence type="predicted"/>
<sequence>MARRPLQPRLSELPRRQDYRPGDTSDRPLKFSRVRLKDASAARLLELAEATPHWQVHVLPRKGHVVALAREEDRRDEVQWQMRPPPALRVLLTAGACGKDEYLQLLRCSSGRRQGPEEEDAAPSKEELLAFLRSGAAAAALPAAAAPRSCFPRIEFVASTVFLVAALPTEKTPRRNFCTFPVLRPRTWHSRLAYSDSGNSGRMLTCSSSAQRAREASAWTASLAVLAEAASLALRLDASCTNPAATAFEKGSRWRGALLAVAWAGRAAEILAYNALMTAAAATQSWRESALFLQELMQESLEPTIVSLSCAAAEPVSRAWLRGAGLLTHLRRFSVQCDVAAGNAVLSAATDATTWSFALATGSSLLHAGLELDLIGRNILIRGAGGAGWPKAMAQVRRMRQATLQPDVISYNAAITAAEAGGEWASAASMMASLSEGAAPSAITFNSAASAASSGLKWRLALRFFLAGFEAAKNARLVIGACQYALNWSQALEYLAKAFAMQLTVIVSARNAATMACTELPGSLQRDAVSFAAAAGACRQASFGAVIEGCTLQLAICEMAARWQHVLALRSLADSAGMEPELMLQNAAHCAWRAARRWEGSLLLLAEMEETTVQPDAVSFEAAVQTCELGGQPGPAALVLGLCHSRTWLLGRPT</sequence>
<organism evidence="3 4">
    <name type="scientific">Symbiodinium natans</name>
    <dbReference type="NCBI Taxonomy" id="878477"/>
    <lineage>
        <taxon>Eukaryota</taxon>
        <taxon>Sar</taxon>
        <taxon>Alveolata</taxon>
        <taxon>Dinophyceae</taxon>
        <taxon>Suessiales</taxon>
        <taxon>Symbiodiniaceae</taxon>
        <taxon>Symbiodinium</taxon>
    </lineage>
</organism>
<dbReference type="EMBL" id="CAJNDS010002179">
    <property type="protein sequence ID" value="CAE7361466.1"/>
    <property type="molecule type" value="Genomic_DNA"/>
</dbReference>
<protein>
    <recommendedName>
        <fullName evidence="5">Pentatricopeptide repeat-containing protein, chloroplastic</fullName>
    </recommendedName>
</protein>
<dbReference type="AlphaFoldDB" id="A0A812PSR9"/>
<name>A0A812PSR9_9DINO</name>
<keyword evidence="1" id="KW-0677">Repeat</keyword>
<evidence type="ECO:0000256" key="2">
    <source>
        <dbReference type="SAM" id="MobiDB-lite"/>
    </source>
</evidence>
<dbReference type="Gene3D" id="1.25.40.10">
    <property type="entry name" value="Tetratricopeptide repeat domain"/>
    <property type="match status" value="1"/>
</dbReference>
<dbReference type="InterPro" id="IPR011990">
    <property type="entry name" value="TPR-like_helical_dom_sf"/>
</dbReference>
<evidence type="ECO:0008006" key="5">
    <source>
        <dbReference type="Google" id="ProtNLM"/>
    </source>
</evidence>
<gene>
    <name evidence="3" type="ORF">SNAT2548_LOCUS19455</name>
</gene>
<dbReference type="Proteomes" id="UP000604046">
    <property type="component" value="Unassembled WGS sequence"/>
</dbReference>
<feature type="region of interest" description="Disordered" evidence="2">
    <location>
        <begin position="1"/>
        <end position="28"/>
    </location>
</feature>
<dbReference type="PANTHER" id="PTHR47447:SF17">
    <property type="entry name" value="OS12G0638900 PROTEIN"/>
    <property type="match status" value="1"/>
</dbReference>
<evidence type="ECO:0000256" key="1">
    <source>
        <dbReference type="ARBA" id="ARBA00022737"/>
    </source>
</evidence>
<comment type="caution">
    <text evidence="3">The sequence shown here is derived from an EMBL/GenBank/DDBJ whole genome shotgun (WGS) entry which is preliminary data.</text>
</comment>
<evidence type="ECO:0000313" key="4">
    <source>
        <dbReference type="Proteomes" id="UP000604046"/>
    </source>
</evidence>
<dbReference type="OrthoDB" id="10466689at2759"/>
<keyword evidence="4" id="KW-1185">Reference proteome</keyword>